<dbReference type="InterPro" id="IPR016039">
    <property type="entry name" value="Thiolase-like"/>
</dbReference>
<name>A0A318SZC9_9HYPH</name>
<dbReference type="Gene3D" id="3.40.47.10">
    <property type="match status" value="1"/>
</dbReference>
<evidence type="ECO:0000313" key="6">
    <source>
        <dbReference type="Proteomes" id="UP000247454"/>
    </source>
</evidence>
<evidence type="ECO:0000256" key="1">
    <source>
        <dbReference type="ARBA" id="ARBA00022679"/>
    </source>
</evidence>
<evidence type="ECO:0000256" key="2">
    <source>
        <dbReference type="ARBA" id="ARBA00023315"/>
    </source>
</evidence>
<dbReference type="Proteomes" id="UP000247454">
    <property type="component" value="Unassembled WGS sequence"/>
</dbReference>
<reference evidence="5 6" key="1">
    <citation type="submission" date="2018-06" db="EMBL/GenBank/DDBJ databases">
        <title>Genomic Encyclopedia of Type Strains, Phase III (KMG-III): the genomes of soil and plant-associated and newly described type strains.</title>
        <authorList>
            <person name="Whitman W."/>
        </authorList>
    </citation>
    <scope>NUCLEOTIDE SEQUENCE [LARGE SCALE GENOMIC DNA]</scope>
    <source>
        <strain evidence="5 6">ORS 1419</strain>
    </source>
</reference>
<dbReference type="Pfam" id="PF08541">
    <property type="entry name" value="ACP_syn_III_C"/>
    <property type="match status" value="1"/>
</dbReference>
<dbReference type="EMBL" id="QJTF01000042">
    <property type="protein sequence ID" value="PYE85127.1"/>
    <property type="molecule type" value="Genomic_DNA"/>
</dbReference>
<organism evidence="5 6">
    <name type="scientific">Phyllobacterium leguminum</name>
    <dbReference type="NCBI Taxonomy" id="314237"/>
    <lineage>
        <taxon>Bacteria</taxon>
        <taxon>Pseudomonadati</taxon>
        <taxon>Pseudomonadota</taxon>
        <taxon>Alphaproteobacteria</taxon>
        <taxon>Hyphomicrobiales</taxon>
        <taxon>Phyllobacteriaceae</taxon>
        <taxon>Phyllobacterium</taxon>
    </lineage>
</organism>
<dbReference type="PANTHER" id="PTHR34069:SF2">
    <property type="entry name" value="BETA-KETOACYL-[ACYL-CARRIER-PROTEIN] SYNTHASE III"/>
    <property type="match status" value="1"/>
</dbReference>
<dbReference type="GO" id="GO:0004315">
    <property type="term" value="F:3-oxoacyl-[acyl-carrier-protein] synthase activity"/>
    <property type="evidence" value="ECO:0007669"/>
    <property type="project" value="InterPro"/>
</dbReference>
<sequence>MSVEGLRFISAAEYVPEHILTNDDIQVHLNQEICPDWVKGKLGISERRIITSGESTSSLAEKAVRKAIQNAGVRPESIDLLILATASPERRAPATACIVQFDVSAVCSGFLFALSIATAMMNAGAARRAIVVGADTFSDATDWERRDCVFFGDGAGAVLLEKRSIHIGGGNAGRYDSELFTNGRDLEAFTIPLGSSSTFLMDGKAVFDAAAHAVPKCIDAVLTRNAITADDIDIVIPHQPSRYLLENIAASSGISFDRFELCMGRVANTVGATIPIALAQAMENNRISTGDAVLFATAGAGFTAGAALHFWS</sequence>
<dbReference type="AlphaFoldDB" id="A0A318SZC9"/>
<dbReference type="RefSeq" id="WP_110754789.1">
    <property type="nucleotide sequence ID" value="NZ_QJTF01000042.1"/>
</dbReference>
<feature type="domain" description="Beta-ketoacyl-[acyl-carrier-protein] synthase III C-terminal" evidence="3">
    <location>
        <begin position="222"/>
        <end position="308"/>
    </location>
</feature>
<dbReference type="GO" id="GO:0044550">
    <property type="term" value="P:secondary metabolite biosynthetic process"/>
    <property type="evidence" value="ECO:0007669"/>
    <property type="project" value="TreeGrafter"/>
</dbReference>
<dbReference type="Pfam" id="PF08545">
    <property type="entry name" value="ACP_syn_III"/>
    <property type="match status" value="1"/>
</dbReference>
<keyword evidence="2" id="KW-0012">Acyltransferase</keyword>
<evidence type="ECO:0000313" key="5">
    <source>
        <dbReference type="EMBL" id="PYE85127.1"/>
    </source>
</evidence>
<evidence type="ECO:0000259" key="3">
    <source>
        <dbReference type="Pfam" id="PF08541"/>
    </source>
</evidence>
<dbReference type="InterPro" id="IPR013751">
    <property type="entry name" value="ACP_syn_III_N"/>
</dbReference>
<accession>A0A318SZC9</accession>
<dbReference type="InterPro" id="IPR013747">
    <property type="entry name" value="ACP_syn_III_C"/>
</dbReference>
<dbReference type="CDD" id="cd00830">
    <property type="entry name" value="KAS_III"/>
    <property type="match status" value="1"/>
</dbReference>
<dbReference type="PANTHER" id="PTHR34069">
    <property type="entry name" value="3-OXOACYL-[ACYL-CARRIER-PROTEIN] SYNTHASE 3"/>
    <property type="match status" value="1"/>
</dbReference>
<dbReference type="GO" id="GO:0006633">
    <property type="term" value="P:fatty acid biosynthetic process"/>
    <property type="evidence" value="ECO:0007669"/>
    <property type="project" value="InterPro"/>
</dbReference>
<dbReference type="OrthoDB" id="9815506at2"/>
<keyword evidence="1" id="KW-0808">Transferase</keyword>
<comment type="caution">
    <text evidence="5">The sequence shown here is derived from an EMBL/GenBank/DDBJ whole genome shotgun (WGS) entry which is preliminary data.</text>
</comment>
<gene>
    <name evidence="5" type="ORF">C7477_1425</name>
</gene>
<keyword evidence="6" id="KW-1185">Reference proteome</keyword>
<evidence type="ECO:0000259" key="4">
    <source>
        <dbReference type="Pfam" id="PF08545"/>
    </source>
</evidence>
<dbReference type="NCBIfam" id="NF006829">
    <property type="entry name" value="PRK09352.1"/>
    <property type="match status" value="1"/>
</dbReference>
<feature type="domain" description="Beta-ketoacyl-[acyl-carrier-protein] synthase III N-terminal" evidence="4">
    <location>
        <begin position="101"/>
        <end position="163"/>
    </location>
</feature>
<proteinExistence type="predicted"/>
<dbReference type="SUPFAM" id="SSF53901">
    <property type="entry name" value="Thiolase-like"/>
    <property type="match status" value="1"/>
</dbReference>
<protein>
    <submittedName>
        <fullName evidence="5">3-oxoacyl-[acyl-carrier-protein] synthase-3</fullName>
    </submittedName>
</protein>